<feature type="signal peptide" evidence="6">
    <location>
        <begin position="1"/>
        <end position="36"/>
    </location>
</feature>
<dbReference type="CDD" id="cd14748">
    <property type="entry name" value="PBP2_UgpB"/>
    <property type="match status" value="1"/>
</dbReference>
<organism evidence="7 8">
    <name type="scientific">Candidatus Neomicrothrix subdominans</name>
    <dbReference type="NCBI Taxonomy" id="2954438"/>
    <lineage>
        <taxon>Bacteria</taxon>
        <taxon>Bacillati</taxon>
        <taxon>Actinomycetota</taxon>
        <taxon>Acidimicrobiia</taxon>
        <taxon>Acidimicrobiales</taxon>
        <taxon>Microthrixaceae</taxon>
        <taxon>Candidatus Neomicrothrix</taxon>
    </lineage>
</organism>
<evidence type="ECO:0000313" key="8">
    <source>
        <dbReference type="Proteomes" id="UP000727993"/>
    </source>
</evidence>
<gene>
    <name evidence="7" type="ORF">IPN02_02725</name>
</gene>
<comment type="subcellular location">
    <subcellularLocation>
        <location evidence="1">Cell envelope</location>
    </subcellularLocation>
</comment>
<evidence type="ECO:0000256" key="1">
    <source>
        <dbReference type="ARBA" id="ARBA00004196"/>
    </source>
</evidence>
<keyword evidence="3" id="KW-0813">Transport</keyword>
<dbReference type="InterPro" id="IPR006059">
    <property type="entry name" value="SBP"/>
</dbReference>
<evidence type="ECO:0000256" key="4">
    <source>
        <dbReference type="ARBA" id="ARBA00022729"/>
    </source>
</evidence>
<dbReference type="PANTHER" id="PTHR43649">
    <property type="entry name" value="ARABINOSE-BINDING PROTEIN-RELATED"/>
    <property type="match status" value="1"/>
</dbReference>
<evidence type="ECO:0000256" key="3">
    <source>
        <dbReference type="ARBA" id="ARBA00022448"/>
    </source>
</evidence>
<comment type="caution">
    <text evidence="7">The sequence shown here is derived from an EMBL/GenBank/DDBJ whole genome shotgun (WGS) entry which is preliminary data.</text>
</comment>
<dbReference type="Gene3D" id="3.40.190.10">
    <property type="entry name" value="Periplasmic binding protein-like II"/>
    <property type="match status" value="2"/>
</dbReference>
<comment type="similarity">
    <text evidence="2">Belongs to the bacterial solute-binding protein 1 family.</text>
</comment>
<evidence type="ECO:0000256" key="6">
    <source>
        <dbReference type="SAM" id="SignalP"/>
    </source>
</evidence>
<dbReference type="SUPFAM" id="SSF53850">
    <property type="entry name" value="Periplasmic binding protein-like II"/>
    <property type="match status" value="1"/>
</dbReference>
<evidence type="ECO:0000256" key="5">
    <source>
        <dbReference type="SAM" id="MobiDB-lite"/>
    </source>
</evidence>
<dbReference type="Pfam" id="PF13416">
    <property type="entry name" value="SBP_bac_8"/>
    <property type="match status" value="1"/>
</dbReference>
<feature type="region of interest" description="Disordered" evidence="5">
    <location>
        <begin position="465"/>
        <end position="494"/>
    </location>
</feature>
<dbReference type="EMBL" id="JADJZA010000001">
    <property type="protein sequence ID" value="MBK9295790.1"/>
    <property type="molecule type" value="Genomic_DNA"/>
</dbReference>
<sequence>MTPSRRSNGRPGAKRPGRLRAGLVGVAVLAGTTAVACGPPPTIETLAGDDVSADNMPDCPMGELDKATGVTNIVVWHALGAEPAKALEEVTQAFNDSQDEVNVTLQNQGADYSEVFRKYNAAAASGEGVPAVVYLEDTTIRTIIDTGTLFPAEACAEEVGFDLDSVQPAVRSAYTVDGVFYPGYVNVSGPIMFYNRSHFREAGLDVDSPPQTLAEVRSAAEKLKASGIEKPLALKLDPWFFTCWVNGVGEDIVLPDNGRSGAVTEANLNNEAGVETLQWIQDMVADGLADPISNTPGQINQYLNVAQEKSSMLIETSTASTSIKAFLGGDLDTGGQDASSVDTGGLDPAATPFPGLDQPGGVRVSGGYFGISNRVPKVQQAAAAKYLGFMSQPDQVVTWHLVGSYLPVIGDVADDPRIQKFWKEDRAGQLLKVGYEQMALIDPKRPGPLIGPYPEYTDIMQKTMESTARSGASPEDALNKANEQMNAELEQYYG</sequence>
<dbReference type="Proteomes" id="UP000727993">
    <property type="component" value="Unassembled WGS sequence"/>
</dbReference>
<dbReference type="PANTHER" id="PTHR43649:SF31">
    <property type="entry name" value="SN-GLYCEROL-3-PHOSPHATE-BINDING PERIPLASMIC PROTEIN UGPB"/>
    <property type="match status" value="1"/>
</dbReference>
<dbReference type="InterPro" id="IPR050490">
    <property type="entry name" value="Bact_solute-bd_prot1"/>
</dbReference>
<evidence type="ECO:0000256" key="2">
    <source>
        <dbReference type="ARBA" id="ARBA00008520"/>
    </source>
</evidence>
<protein>
    <submittedName>
        <fullName evidence="7">ABC transporter substrate-binding protein</fullName>
    </submittedName>
</protein>
<evidence type="ECO:0000313" key="7">
    <source>
        <dbReference type="EMBL" id="MBK9295790.1"/>
    </source>
</evidence>
<feature type="chain" id="PRO_5036736390" evidence="6">
    <location>
        <begin position="37"/>
        <end position="494"/>
    </location>
</feature>
<accession>A0A936N8X0</accession>
<proteinExistence type="inferred from homology"/>
<name>A0A936N8X0_9ACTN</name>
<dbReference type="GO" id="GO:0030313">
    <property type="term" value="C:cell envelope"/>
    <property type="evidence" value="ECO:0007669"/>
    <property type="project" value="UniProtKB-SubCell"/>
</dbReference>
<keyword evidence="4 6" id="KW-0732">Signal</keyword>
<dbReference type="AlphaFoldDB" id="A0A936N8X0"/>
<reference evidence="7 8" key="1">
    <citation type="submission" date="2020-10" db="EMBL/GenBank/DDBJ databases">
        <title>Connecting structure to function with the recovery of over 1000 high-quality activated sludge metagenome-assembled genomes encoding full-length rRNA genes using long-read sequencing.</title>
        <authorList>
            <person name="Singleton C.M."/>
            <person name="Petriglieri F."/>
            <person name="Kristensen J.M."/>
            <person name="Kirkegaard R.H."/>
            <person name="Michaelsen T.Y."/>
            <person name="Andersen M.H."/>
            <person name="Karst S.M."/>
            <person name="Dueholm M.S."/>
            <person name="Nielsen P.H."/>
            <person name="Albertsen M."/>
        </authorList>
    </citation>
    <scope>NUCLEOTIDE SEQUENCE [LARGE SCALE GENOMIC DNA]</scope>
    <source>
        <strain evidence="7">Lyne_18-Q3-R50-59_MAXAC.006</strain>
    </source>
</reference>